<dbReference type="EC" id="1.1.1.1" evidence="3"/>
<dbReference type="InterPro" id="IPR002328">
    <property type="entry name" value="ADH_Zn_CS"/>
</dbReference>
<sequence length="411" mass="43281">MRAFQLVGWRHPPELREVPVPEPGPGQVLVKVAGAGACHSDLHIMEAPGPPPGFTHLPFTLGHENAGWVQRLGPGVTGFAPGDPVIVYGSWGCGVCANCRQGRENYCQNLGGQGPGLGGGHDGGMAEYLLVPAPRYLIPLGTLDPRRAAPLSDAGLTSYHAVKRSLHLLGPGSTAVVIGAGGLGQMTIQILRALSAATTVVAVGTDAGKLETAKRMGADEALLSGDEAIARIKDLTAQQGAQLVLDMVGIDPTLRMAAQVARVLGHLTIVGLGGGALPVDFSSPPHECSVASPYWGTLPELMEVITLAQQEKIRMLVEHFPLERAGEAYQLLHDGKIQGRAVITPRHESDVSTRTGQRDMCCGGWRGAARGTPILSSRRGAVRMSSRRSLCVEYLVRHTPPSPASNIRLIG</sequence>
<evidence type="ECO:0000256" key="5">
    <source>
        <dbReference type="ARBA" id="ARBA00022833"/>
    </source>
</evidence>
<dbReference type="InterPro" id="IPR036291">
    <property type="entry name" value="NAD(P)-bd_dom_sf"/>
</dbReference>
<dbReference type="SUPFAM" id="SSF51735">
    <property type="entry name" value="NAD(P)-binding Rossmann-fold domains"/>
    <property type="match status" value="1"/>
</dbReference>
<evidence type="ECO:0000256" key="6">
    <source>
        <dbReference type="ARBA" id="ARBA00023002"/>
    </source>
</evidence>
<dbReference type="CDD" id="cd05284">
    <property type="entry name" value="arabinose_DH_like"/>
    <property type="match status" value="1"/>
</dbReference>
<dbReference type="PANTHER" id="PTHR42940">
    <property type="entry name" value="ALCOHOL DEHYDROGENASE 1-RELATED"/>
    <property type="match status" value="1"/>
</dbReference>
<evidence type="ECO:0000259" key="10">
    <source>
        <dbReference type="SMART" id="SM00829"/>
    </source>
</evidence>
<evidence type="ECO:0000256" key="1">
    <source>
        <dbReference type="ARBA" id="ARBA00001947"/>
    </source>
</evidence>
<dbReference type="GO" id="GO:0008270">
    <property type="term" value="F:zinc ion binding"/>
    <property type="evidence" value="ECO:0007669"/>
    <property type="project" value="InterPro"/>
</dbReference>
<feature type="domain" description="Enoyl reductase (ER)" evidence="10">
    <location>
        <begin position="2"/>
        <end position="343"/>
    </location>
</feature>
<accession>A0A6I6ND95</accession>
<comment type="similarity">
    <text evidence="2 9">Belongs to the zinc-containing alcohol dehydrogenase family.</text>
</comment>
<comment type="catalytic activity">
    <reaction evidence="8">
        <text>a primary alcohol + NAD(+) = an aldehyde + NADH + H(+)</text>
        <dbReference type="Rhea" id="RHEA:10736"/>
        <dbReference type="ChEBI" id="CHEBI:15378"/>
        <dbReference type="ChEBI" id="CHEBI:15734"/>
        <dbReference type="ChEBI" id="CHEBI:17478"/>
        <dbReference type="ChEBI" id="CHEBI:57540"/>
        <dbReference type="ChEBI" id="CHEBI:57945"/>
        <dbReference type="EC" id="1.1.1.1"/>
    </reaction>
</comment>
<dbReference type="RefSeq" id="WP_158926954.1">
    <property type="nucleotide sequence ID" value="NZ_CP047020.1"/>
</dbReference>
<dbReference type="Pfam" id="PF00107">
    <property type="entry name" value="ADH_zinc_N"/>
    <property type="match status" value="1"/>
</dbReference>
<keyword evidence="12" id="KW-1185">Reference proteome</keyword>
<comment type="catalytic activity">
    <reaction evidence="7">
        <text>a secondary alcohol + NAD(+) = a ketone + NADH + H(+)</text>
        <dbReference type="Rhea" id="RHEA:10740"/>
        <dbReference type="ChEBI" id="CHEBI:15378"/>
        <dbReference type="ChEBI" id="CHEBI:17087"/>
        <dbReference type="ChEBI" id="CHEBI:35681"/>
        <dbReference type="ChEBI" id="CHEBI:57540"/>
        <dbReference type="ChEBI" id="CHEBI:57945"/>
        <dbReference type="EC" id="1.1.1.1"/>
    </reaction>
</comment>
<dbReference type="AlphaFoldDB" id="A0A6I6ND95"/>
<proteinExistence type="inferred from homology"/>
<dbReference type="Gene3D" id="3.90.180.10">
    <property type="entry name" value="Medium-chain alcohol dehydrogenases, catalytic domain"/>
    <property type="match status" value="1"/>
</dbReference>
<name>A0A6I6ND95_9ACTN</name>
<dbReference type="InterPro" id="IPR013154">
    <property type="entry name" value="ADH-like_N"/>
</dbReference>
<dbReference type="InterPro" id="IPR020843">
    <property type="entry name" value="ER"/>
</dbReference>
<dbReference type="Gene3D" id="3.40.50.720">
    <property type="entry name" value="NAD(P)-binding Rossmann-like Domain"/>
    <property type="match status" value="1"/>
</dbReference>
<evidence type="ECO:0000256" key="2">
    <source>
        <dbReference type="ARBA" id="ARBA00008072"/>
    </source>
</evidence>
<keyword evidence="4 9" id="KW-0479">Metal-binding</keyword>
<evidence type="ECO:0000256" key="7">
    <source>
        <dbReference type="ARBA" id="ARBA00049164"/>
    </source>
</evidence>
<evidence type="ECO:0000313" key="12">
    <source>
        <dbReference type="Proteomes" id="UP000436138"/>
    </source>
</evidence>
<evidence type="ECO:0000313" key="11">
    <source>
        <dbReference type="EMBL" id="QHA07970.1"/>
    </source>
</evidence>
<dbReference type="InterPro" id="IPR011032">
    <property type="entry name" value="GroES-like_sf"/>
</dbReference>
<dbReference type="PANTHER" id="PTHR42940:SF8">
    <property type="entry name" value="VACUOLAR PROTEIN SORTING-ASSOCIATED PROTEIN 11"/>
    <property type="match status" value="1"/>
</dbReference>
<dbReference type="GO" id="GO:0004022">
    <property type="term" value="F:alcohol dehydrogenase (NAD+) activity"/>
    <property type="evidence" value="ECO:0007669"/>
    <property type="project" value="UniProtKB-EC"/>
</dbReference>
<dbReference type="KEGG" id="sbro:GQF42_36045"/>
<keyword evidence="6" id="KW-0560">Oxidoreductase</keyword>
<comment type="cofactor">
    <cofactor evidence="1 9">
        <name>Zn(2+)</name>
        <dbReference type="ChEBI" id="CHEBI:29105"/>
    </cofactor>
</comment>
<dbReference type="InterPro" id="IPR013149">
    <property type="entry name" value="ADH-like_C"/>
</dbReference>
<dbReference type="PROSITE" id="PS00059">
    <property type="entry name" value="ADH_ZINC"/>
    <property type="match status" value="1"/>
</dbReference>
<dbReference type="Proteomes" id="UP000436138">
    <property type="component" value="Chromosome"/>
</dbReference>
<protein>
    <recommendedName>
        <fullName evidence="3">alcohol dehydrogenase</fullName>
        <ecNumber evidence="3">1.1.1.1</ecNumber>
    </recommendedName>
</protein>
<evidence type="ECO:0000256" key="8">
    <source>
        <dbReference type="ARBA" id="ARBA00049243"/>
    </source>
</evidence>
<evidence type="ECO:0000256" key="9">
    <source>
        <dbReference type="RuleBase" id="RU361277"/>
    </source>
</evidence>
<dbReference type="EMBL" id="CP047020">
    <property type="protein sequence ID" value="QHA07970.1"/>
    <property type="molecule type" value="Genomic_DNA"/>
</dbReference>
<keyword evidence="5 9" id="KW-0862">Zinc</keyword>
<organism evidence="11 12">
    <name type="scientific">Streptomyces broussonetiae</name>
    <dbReference type="NCBI Taxonomy" id="2686304"/>
    <lineage>
        <taxon>Bacteria</taxon>
        <taxon>Bacillati</taxon>
        <taxon>Actinomycetota</taxon>
        <taxon>Actinomycetes</taxon>
        <taxon>Kitasatosporales</taxon>
        <taxon>Streptomycetaceae</taxon>
        <taxon>Streptomyces</taxon>
    </lineage>
</organism>
<evidence type="ECO:0000256" key="3">
    <source>
        <dbReference type="ARBA" id="ARBA00013190"/>
    </source>
</evidence>
<evidence type="ECO:0000256" key="4">
    <source>
        <dbReference type="ARBA" id="ARBA00022723"/>
    </source>
</evidence>
<dbReference type="SMART" id="SM00829">
    <property type="entry name" value="PKS_ER"/>
    <property type="match status" value="1"/>
</dbReference>
<gene>
    <name evidence="11" type="ORF">GQF42_36045</name>
</gene>
<dbReference type="SUPFAM" id="SSF50129">
    <property type="entry name" value="GroES-like"/>
    <property type="match status" value="1"/>
</dbReference>
<reference evidence="11 12" key="1">
    <citation type="submission" date="2019-12" db="EMBL/GenBank/DDBJ databases">
        <title>Streptomyces sp. strain T44 isolated from rhizosphere soil of Broussonetia papyrifera.</title>
        <authorList>
            <person name="Mo P."/>
        </authorList>
    </citation>
    <scope>NUCLEOTIDE SEQUENCE [LARGE SCALE GENOMIC DNA]</scope>
    <source>
        <strain evidence="11 12">T44</strain>
    </source>
</reference>
<dbReference type="Pfam" id="PF08240">
    <property type="entry name" value="ADH_N"/>
    <property type="match status" value="1"/>
</dbReference>